<keyword evidence="2 5" id="KW-0012">Acyltransferase</keyword>
<dbReference type="PANTHER" id="PTHR43792">
    <property type="entry name" value="GNAT FAMILY, PUTATIVE (AFU_ORTHOLOGUE AFUA_3G00765)-RELATED-RELATED"/>
    <property type="match status" value="1"/>
</dbReference>
<dbReference type="GO" id="GO:0016746">
    <property type="term" value="F:acyltransferase activity"/>
    <property type="evidence" value="ECO:0007669"/>
    <property type="project" value="UniProtKB-KW"/>
</dbReference>
<name>A0ABS7L249_CLOSR</name>
<dbReference type="Pfam" id="PF13302">
    <property type="entry name" value="Acetyltransf_3"/>
    <property type="match status" value="1"/>
</dbReference>
<evidence type="ECO:0000313" key="6">
    <source>
        <dbReference type="Proteomes" id="UP001299068"/>
    </source>
</evidence>
<evidence type="ECO:0000259" key="4">
    <source>
        <dbReference type="PROSITE" id="PS51186"/>
    </source>
</evidence>
<organism evidence="5 6">
    <name type="scientific">Clostridium sardiniense</name>
    <name type="common">Clostridium absonum</name>
    <dbReference type="NCBI Taxonomy" id="29369"/>
    <lineage>
        <taxon>Bacteria</taxon>
        <taxon>Bacillati</taxon>
        <taxon>Bacillota</taxon>
        <taxon>Clostridia</taxon>
        <taxon>Eubacteriales</taxon>
        <taxon>Clostridiaceae</taxon>
        <taxon>Clostridium</taxon>
    </lineage>
</organism>
<feature type="domain" description="N-acetyltransferase" evidence="4">
    <location>
        <begin position="142"/>
        <end position="310"/>
    </location>
</feature>
<keyword evidence="6" id="KW-1185">Reference proteome</keyword>
<sequence length="310" mass="35920">MSPNYNINIALNKGSNNEYLIRDKNSINIGRFSIEELDQSNKRCNIDLKFYREYDYSLLRETLELLLMATFKDKNIFKVNIKIIEGISLSPFLDLGFILEGILSDNIYSNGIYKNELMLGINREDYIYKNCASMIQLEGKNVTLRNLTPNDDEALLEYYTKNKKHLEKFEPTRDKEFYTLEAQRNSLNESYKQFLNGTSIDLAIIDNDKIIGKLRLSNIVYGVFKSGILGYSIDEDYQGKGYMKEAVNLVVNYAFKELDLHRIEASALLDNERSRGVLIGTGFKELGINEKYLFIDGVWKDHITYYKIKG</sequence>
<proteinExistence type="inferred from homology"/>
<dbReference type="CDD" id="cd04301">
    <property type="entry name" value="NAT_SF"/>
    <property type="match status" value="1"/>
</dbReference>
<comment type="caution">
    <text evidence="5">The sequence shown here is derived from an EMBL/GenBank/DDBJ whole genome shotgun (WGS) entry which is preliminary data.</text>
</comment>
<dbReference type="PANTHER" id="PTHR43792:SF8">
    <property type="entry name" value="[RIBOSOMAL PROTEIN US5]-ALANINE N-ACETYLTRANSFERASE"/>
    <property type="match status" value="1"/>
</dbReference>
<dbReference type="Gene3D" id="3.40.630.30">
    <property type="match status" value="2"/>
</dbReference>
<dbReference type="SUPFAM" id="SSF55729">
    <property type="entry name" value="Acyl-CoA N-acyltransferases (Nat)"/>
    <property type="match status" value="1"/>
</dbReference>
<evidence type="ECO:0000256" key="3">
    <source>
        <dbReference type="ARBA" id="ARBA00038502"/>
    </source>
</evidence>
<evidence type="ECO:0000313" key="5">
    <source>
        <dbReference type="EMBL" id="MBY0757149.1"/>
    </source>
</evidence>
<dbReference type="EMBL" id="JAIKTU010000017">
    <property type="protein sequence ID" value="MBY0757149.1"/>
    <property type="molecule type" value="Genomic_DNA"/>
</dbReference>
<protein>
    <submittedName>
        <fullName evidence="5">GNAT family N-acetyltransferase</fullName>
        <ecNumber evidence="5">2.3.1.-</ecNumber>
    </submittedName>
</protein>
<accession>A0ABS7L249</accession>
<dbReference type="Proteomes" id="UP001299068">
    <property type="component" value="Unassembled WGS sequence"/>
</dbReference>
<reference evidence="5 6" key="1">
    <citation type="journal article" date="2021" name="Cell Host Microbe">
        <title>in vivo commensal control of Clostridioides difficile virulence.</title>
        <authorList>
            <person name="Girinathan B.P."/>
            <person name="Dibenedetto N."/>
            <person name="Worley J.N."/>
            <person name="Peltier J."/>
            <person name="Arrieta-Ortiz M.L."/>
            <person name="Rupa Christinal Immanuel S."/>
            <person name="Lavin R."/>
            <person name="Delaney M.L."/>
            <person name="Cummins C."/>
            <person name="Hoffmann M."/>
            <person name="Luo Y."/>
            <person name="Gonzalez-Escalona N."/>
            <person name="Allard M."/>
            <person name="Onderdonk A.B."/>
            <person name="Gerber G.K."/>
            <person name="Sonenshein A.L."/>
            <person name="Baliga N."/>
            <person name="Dupuy B."/>
            <person name="Bry L."/>
        </authorList>
    </citation>
    <scope>NUCLEOTIDE SEQUENCE [LARGE SCALE GENOMIC DNA]</scope>
    <source>
        <strain evidence="5 6">DSM 599</strain>
    </source>
</reference>
<dbReference type="InterPro" id="IPR051531">
    <property type="entry name" value="N-acetyltransferase"/>
</dbReference>
<dbReference type="InterPro" id="IPR016181">
    <property type="entry name" value="Acyl_CoA_acyltransferase"/>
</dbReference>
<evidence type="ECO:0000256" key="1">
    <source>
        <dbReference type="ARBA" id="ARBA00022679"/>
    </source>
</evidence>
<dbReference type="RefSeq" id="WP_221862289.1">
    <property type="nucleotide sequence ID" value="NZ_JAIKTU010000017.1"/>
</dbReference>
<keyword evidence="1 5" id="KW-0808">Transferase</keyword>
<dbReference type="PROSITE" id="PS51186">
    <property type="entry name" value="GNAT"/>
    <property type="match status" value="1"/>
</dbReference>
<comment type="similarity">
    <text evidence="3">Belongs to the acetyltransferase family. RimJ subfamily.</text>
</comment>
<dbReference type="InterPro" id="IPR000182">
    <property type="entry name" value="GNAT_dom"/>
</dbReference>
<gene>
    <name evidence="5" type="ORF">K5V21_17090</name>
</gene>
<dbReference type="EC" id="2.3.1.-" evidence="5"/>
<evidence type="ECO:0000256" key="2">
    <source>
        <dbReference type="ARBA" id="ARBA00023315"/>
    </source>
</evidence>